<feature type="non-terminal residue" evidence="1">
    <location>
        <position position="121"/>
    </location>
</feature>
<dbReference type="SUPFAM" id="SSF48208">
    <property type="entry name" value="Six-hairpin glycosidases"/>
    <property type="match status" value="1"/>
</dbReference>
<organism evidence="1">
    <name type="scientific">human gut metagenome</name>
    <dbReference type="NCBI Taxonomy" id="408170"/>
    <lineage>
        <taxon>unclassified sequences</taxon>
        <taxon>metagenomes</taxon>
        <taxon>organismal metagenomes</taxon>
    </lineage>
</organism>
<reference evidence="1" key="1">
    <citation type="journal article" date="2013" name="Environ. Microbiol.">
        <title>Microbiota from the distal guts of lean and obese adolescents exhibit partial functional redundancy besides clear differences in community structure.</title>
        <authorList>
            <person name="Ferrer M."/>
            <person name="Ruiz A."/>
            <person name="Lanza F."/>
            <person name="Haange S.B."/>
            <person name="Oberbach A."/>
            <person name="Till H."/>
            <person name="Bargiela R."/>
            <person name="Campoy C."/>
            <person name="Segura M.T."/>
            <person name="Richter M."/>
            <person name="von Bergen M."/>
            <person name="Seifert J."/>
            <person name="Suarez A."/>
        </authorList>
    </citation>
    <scope>NUCLEOTIDE SEQUENCE</scope>
</reference>
<name>K1U8Q4_9ZZZZ</name>
<dbReference type="EMBL" id="AJWY01003103">
    <property type="protein sequence ID" value="EKC76374.1"/>
    <property type="molecule type" value="Genomic_DNA"/>
</dbReference>
<gene>
    <name evidence="1" type="ORF">LEA_04737</name>
</gene>
<dbReference type="GO" id="GO:0005975">
    <property type="term" value="P:carbohydrate metabolic process"/>
    <property type="evidence" value="ECO:0007669"/>
    <property type="project" value="InterPro"/>
</dbReference>
<comment type="caution">
    <text evidence="1">The sequence shown here is derived from an EMBL/GenBank/DDBJ whole genome shotgun (WGS) entry which is preliminary data.</text>
</comment>
<dbReference type="InterPro" id="IPR008928">
    <property type="entry name" value="6-hairpin_glycosidase_sf"/>
</dbReference>
<accession>K1U8Q4</accession>
<proteinExistence type="predicted"/>
<evidence type="ECO:0000313" key="1">
    <source>
        <dbReference type="EMBL" id="EKC76374.1"/>
    </source>
</evidence>
<dbReference type="AlphaFoldDB" id="K1U8Q4"/>
<sequence>MNVEKPELYAVFPYRWYGVGEPGLDVARRTYARRAVKESWGWQQDGIFAANLGLADEARRIVTANSAASNPAFRFPVMWGPNYDWVPDQDHGSVLLRTLQNMLIQYGGDDIHLLPAWPADW</sequence>
<protein>
    <submittedName>
        <fullName evidence="1">Uncharacterized protein</fullName>
    </submittedName>
</protein>